<dbReference type="EMBL" id="CP116968">
    <property type="protein sequence ID" value="WNM62265.1"/>
    <property type="molecule type" value="Genomic_DNA"/>
</dbReference>
<evidence type="ECO:0000313" key="3">
    <source>
        <dbReference type="Proteomes" id="UP001302494"/>
    </source>
</evidence>
<proteinExistence type="predicted"/>
<reference evidence="2 3" key="1">
    <citation type="submission" date="2023-01" db="EMBL/GenBank/DDBJ databases">
        <title>Cultivation and genomic characterization of new, ubiquitous marine nitrite-oxidizing bacteria from the Nitrospirales.</title>
        <authorList>
            <person name="Mueller A.J."/>
            <person name="Daebeler A."/>
            <person name="Herbold C.W."/>
            <person name="Kirkegaard R.H."/>
            <person name="Daims H."/>
        </authorList>
    </citation>
    <scope>NUCLEOTIDE SEQUENCE [LARGE SCALE GENOMIC DNA]</scope>
    <source>
        <strain evidence="2 3">DK</strain>
    </source>
</reference>
<dbReference type="Proteomes" id="UP001302494">
    <property type="component" value="Chromosome"/>
</dbReference>
<evidence type="ECO:0000256" key="1">
    <source>
        <dbReference type="SAM" id="MobiDB-lite"/>
    </source>
</evidence>
<sequence>MTKISRTSTAPKLPAQAGKGGERQLTCFVVTGFGNKTDYSTGRVLSLDKTYEQLIHPACDAVNVNCFRAIDANLTGSIDSIMYRWIYEADIVIADLSTLNANVFYELGVRHAQRPNTTIIIAESVLMQRIPFDLSSFVIHQYEHGGEEISPKEQERFVNHLSDVLKKIIAVEQRRREAAPQARRESDSPVFKFLIGMTPPAYDAESYVEPPAFIPPAQREKKKVKEGESLASVIDAAEAAKKKNNFPEAVRLFGRAIAMQTEGQPDKKPDVFLAQRLALVTYKAGENRDADGHIDKNTAIAALNEAEDILAKYCAPKISTDPETLGLSGAISKRLFEVTGDLEYLDRSICFYERGFYVKQDYYNGINVAYMYTQRANLLSDRFDAIVSYGHANMIRQHVVEICQALIEDEKAFASRGDKQWVYTTLAEAYQGLGRTADEQRLEPKIDREASKFAKATYQEQQAKLSAAMDEFERRVRPAELNTKSATGGAQPMTQAVQAEPSGGQVTTRQQFRPPVSSARNPIMVDADIVRGKPIKSIEVNCKIEYQ</sequence>
<keyword evidence="3" id="KW-1185">Reference proteome</keyword>
<dbReference type="RefSeq" id="WP_312745499.1">
    <property type="nucleotide sequence ID" value="NZ_CP116968.1"/>
</dbReference>
<feature type="compositionally biased region" description="Polar residues" evidence="1">
    <location>
        <begin position="482"/>
        <end position="497"/>
    </location>
</feature>
<evidence type="ECO:0000313" key="2">
    <source>
        <dbReference type="EMBL" id="WNM62265.1"/>
    </source>
</evidence>
<feature type="region of interest" description="Disordered" evidence="1">
    <location>
        <begin position="482"/>
        <end position="516"/>
    </location>
</feature>
<organism evidence="2 3">
    <name type="scientific">Candidatus Nitrospira neomarina</name>
    <dbReference type="NCBI Taxonomy" id="3020899"/>
    <lineage>
        <taxon>Bacteria</taxon>
        <taxon>Pseudomonadati</taxon>
        <taxon>Nitrospirota</taxon>
        <taxon>Nitrospiria</taxon>
        <taxon>Nitrospirales</taxon>
        <taxon>Nitrospiraceae</taxon>
        <taxon>Nitrospira</taxon>
    </lineage>
</organism>
<gene>
    <name evidence="2" type="ORF">PQG83_00540</name>
</gene>
<dbReference type="AlphaFoldDB" id="A0AA96JWP6"/>
<dbReference type="InterPro" id="IPR046880">
    <property type="entry name" value="TPR-S"/>
</dbReference>
<dbReference type="KEGG" id="nneo:PQG83_00540"/>
<name>A0AA96JWP6_9BACT</name>
<protein>
    <submittedName>
        <fullName evidence="2">DUF4071 domain-containing protein</fullName>
    </submittedName>
</protein>
<accession>A0AA96JWP6</accession>
<dbReference type="Pfam" id="PF20308">
    <property type="entry name" value="TPR-S"/>
    <property type="match status" value="1"/>
</dbReference>